<name>A0A9W8EDZ5_9FUNG</name>
<evidence type="ECO:0000256" key="4">
    <source>
        <dbReference type="ARBA" id="ARBA00022824"/>
    </source>
</evidence>
<keyword evidence="3 7" id="KW-0812">Transmembrane</keyword>
<protein>
    <recommendedName>
        <fullName evidence="7">Dolichol phosphate-mannose biosynthesis regulatory protein</fullName>
    </recommendedName>
</protein>
<dbReference type="GO" id="GO:0006506">
    <property type="term" value="P:GPI anchor biosynthetic process"/>
    <property type="evidence" value="ECO:0007669"/>
    <property type="project" value="TreeGrafter"/>
</dbReference>
<dbReference type="InterPro" id="IPR009914">
    <property type="entry name" value="DPM2"/>
</dbReference>
<proteinExistence type="inferred from homology"/>
<dbReference type="GO" id="GO:0030234">
    <property type="term" value="F:enzyme regulator activity"/>
    <property type="evidence" value="ECO:0007669"/>
    <property type="project" value="UniProtKB-UniRule"/>
</dbReference>
<evidence type="ECO:0000256" key="3">
    <source>
        <dbReference type="ARBA" id="ARBA00022692"/>
    </source>
</evidence>
<comment type="pathway">
    <text evidence="7">Protein modification; protein glycosylation.</text>
</comment>
<evidence type="ECO:0000256" key="7">
    <source>
        <dbReference type="RuleBase" id="RU365084"/>
    </source>
</evidence>
<comment type="caution">
    <text evidence="8">The sequence shown here is derived from an EMBL/GenBank/DDBJ whole genome shotgun (WGS) entry which is preliminary data.</text>
</comment>
<dbReference type="Proteomes" id="UP001151582">
    <property type="component" value="Unassembled WGS sequence"/>
</dbReference>
<keyword evidence="9" id="KW-1185">Reference proteome</keyword>
<comment type="function">
    <text evidence="7">Regulatory subunit of the dolichol-phosphate mannose (DPM) synthase complex; essential for the ER localization.</text>
</comment>
<keyword evidence="5 7" id="KW-1133">Transmembrane helix</keyword>
<sequence>MSAAQDKTVGALLLLLSVGAFGYYTIWTLVMPFVDEDHPFHQFFLPREYAIRIPVVLILVGLTVVGSFLSLVMIKSQKKKADKKST</sequence>
<dbReference type="GO" id="GO:0005789">
    <property type="term" value="C:endoplasmic reticulum membrane"/>
    <property type="evidence" value="ECO:0007669"/>
    <property type="project" value="UniProtKB-SubCell"/>
</dbReference>
<evidence type="ECO:0000256" key="6">
    <source>
        <dbReference type="ARBA" id="ARBA00023136"/>
    </source>
</evidence>
<dbReference type="PANTHER" id="PTHR15039:SF11">
    <property type="entry name" value="DOLICHOL PHOSPHATE-MANNOSE BIOSYNTHESIS REGULATORY PROTEIN"/>
    <property type="match status" value="1"/>
</dbReference>
<feature type="transmembrane region" description="Helical" evidence="7">
    <location>
        <begin position="53"/>
        <end position="74"/>
    </location>
</feature>
<dbReference type="OrthoDB" id="311279at2759"/>
<accession>A0A9W8EDZ5</accession>
<dbReference type="AlphaFoldDB" id="A0A9W8EDZ5"/>
<reference evidence="8" key="1">
    <citation type="submission" date="2022-07" db="EMBL/GenBank/DDBJ databases">
        <title>Phylogenomic reconstructions and comparative analyses of Kickxellomycotina fungi.</title>
        <authorList>
            <person name="Reynolds N.K."/>
            <person name="Stajich J.E."/>
            <person name="Barry K."/>
            <person name="Grigoriev I.V."/>
            <person name="Crous P."/>
            <person name="Smith M.E."/>
        </authorList>
    </citation>
    <scope>NUCLEOTIDE SEQUENCE</scope>
    <source>
        <strain evidence="8">RSA 567</strain>
    </source>
</reference>
<evidence type="ECO:0000313" key="8">
    <source>
        <dbReference type="EMBL" id="KAJ1981656.1"/>
    </source>
</evidence>
<dbReference type="GO" id="GO:0180047">
    <property type="term" value="P:dolichol phosphate mannose biosynthetic process"/>
    <property type="evidence" value="ECO:0007669"/>
    <property type="project" value="InterPro"/>
</dbReference>
<keyword evidence="6 7" id="KW-0472">Membrane</keyword>
<dbReference type="GO" id="GO:0033185">
    <property type="term" value="C:dolichol-phosphate-mannose synthase complex"/>
    <property type="evidence" value="ECO:0007669"/>
    <property type="project" value="TreeGrafter"/>
</dbReference>
<keyword evidence="4 7" id="KW-0256">Endoplasmic reticulum</keyword>
<evidence type="ECO:0000256" key="5">
    <source>
        <dbReference type="ARBA" id="ARBA00022989"/>
    </source>
</evidence>
<comment type="similarity">
    <text evidence="2 7">Belongs to the DPM2 family.</text>
</comment>
<evidence type="ECO:0000256" key="2">
    <source>
        <dbReference type="ARBA" id="ARBA00005478"/>
    </source>
</evidence>
<dbReference type="Pfam" id="PF07297">
    <property type="entry name" value="DPM2"/>
    <property type="match status" value="1"/>
</dbReference>
<evidence type="ECO:0000313" key="9">
    <source>
        <dbReference type="Proteomes" id="UP001151582"/>
    </source>
</evidence>
<dbReference type="PANTHER" id="PTHR15039">
    <property type="entry name" value="DOLICHOL PHOSPHATE-MANNOSE BIOSYNTHESIS REGULATORY PROTEIN"/>
    <property type="match status" value="1"/>
</dbReference>
<evidence type="ECO:0000256" key="1">
    <source>
        <dbReference type="ARBA" id="ARBA00004477"/>
    </source>
</evidence>
<comment type="subunit">
    <text evidence="7">Component of the dolichol-phosphate mannose (DPM) synthase complex.</text>
</comment>
<organism evidence="8 9">
    <name type="scientific">Dimargaris verticillata</name>
    <dbReference type="NCBI Taxonomy" id="2761393"/>
    <lineage>
        <taxon>Eukaryota</taxon>
        <taxon>Fungi</taxon>
        <taxon>Fungi incertae sedis</taxon>
        <taxon>Zoopagomycota</taxon>
        <taxon>Kickxellomycotina</taxon>
        <taxon>Dimargaritomycetes</taxon>
        <taxon>Dimargaritales</taxon>
        <taxon>Dimargaritaceae</taxon>
        <taxon>Dimargaris</taxon>
    </lineage>
</organism>
<feature type="transmembrane region" description="Helical" evidence="7">
    <location>
        <begin position="12"/>
        <end position="33"/>
    </location>
</feature>
<dbReference type="EMBL" id="JANBQB010000116">
    <property type="protein sequence ID" value="KAJ1981656.1"/>
    <property type="molecule type" value="Genomic_DNA"/>
</dbReference>
<comment type="subcellular location">
    <subcellularLocation>
        <location evidence="1 7">Endoplasmic reticulum membrane</location>
        <topology evidence="1 7">Multi-pass membrane protein</topology>
    </subcellularLocation>
</comment>
<gene>
    <name evidence="8" type="primary">dpm2</name>
    <name evidence="8" type="ORF">H4R34_001978</name>
</gene>